<dbReference type="PIRSF" id="PIRSF012535">
    <property type="entry name" value="UCP012535"/>
    <property type="match status" value="1"/>
</dbReference>
<keyword evidence="1 2" id="KW-0436">Ligase</keyword>
<evidence type="ECO:0000256" key="1">
    <source>
        <dbReference type="ARBA" id="ARBA00022598"/>
    </source>
</evidence>
<keyword evidence="6" id="KW-1185">Reference proteome</keyword>
<proteinExistence type="inferred from homology"/>
<dbReference type="GO" id="GO:0016874">
    <property type="term" value="F:ligase activity"/>
    <property type="evidence" value="ECO:0007669"/>
    <property type="project" value="UniProtKB-UniRule"/>
</dbReference>
<feature type="domain" description="Bacillithiol biosynthesis BshC C-terminal coiled-coil" evidence="4">
    <location>
        <begin position="379"/>
        <end position="539"/>
    </location>
</feature>
<dbReference type="NCBIfam" id="TIGR03998">
    <property type="entry name" value="thiol_BshC"/>
    <property type="match status" value="1"/>
</dbReference>
<protein>
    <recommendedName>
        <fullName evidence="2">Putative cysteine ligase BshC</fullName>
        <ecNumber evidence="2">6.-.-.-</ecNumber>
    </recommendedName>
</protein>
<keyword evidence="2" id="KW-0175">Coiled coil</keyword>
<dbReference type="HAMAP" id="MF_01867">
    <property type="entry name" value="BshC"/>
    <property type="match status" value="1"/>
</dbReference>
<name>A0A7W8FSF4_9BACL</name>
<comment type="similarity">
    <text evidence="2">Belongs to the BshC family.</text>
</comment>
<feature type="domain" description="Bacillithiol biosynthesis BshC N-terminal Rossmann-like" evidence="3">
    <location>
        <begin position="1"/>
        <end position="377"/>
    </location>
</feature>
<accession>A0A7W8FSF4</accession>
<dbReference type="Pfam" id="PF24850">
    <property type="entry name" value="CC_BshC"/>
    <property type="match status" value="1"/>
</dbReference>
<sequence length="539" mass="60929">MNIEELYIEPASKLMNDYINGEPAIGQFFSYKPDTAQFKERYQKLKEHPVDRHQLTGILRNYMSPNGLSENAEKNLAAFEAGAPVVVAGQQAGLLTGPLYTVHKAISIIVLAKQAAVELGTDVVPVFWIAGEDHDLAEVSHLYRGINGRLDKLNVPHTEYGKNSASTAQLNKSTVEAYLKEYFRSLPETAYSKELQALVFTKLEKADSYTDFFALLLNHFFNEEGLLYIDAADTSLRQYETPYFEEMIRHSEEIAHAVADTEAQLQEAGYAAAIGAEENAANLFVTVQGERILLQREGERFTGKGAAIEYTLDELLEIARTSPENLSNNVVTRPLMQEMVFPVLAFVGGPGEIAYWAALKNVFQTAGMEMPVVMPRLSMTLVSRKVEALLKKYNLSAAEVAKGQKIPEMRQHLMESIREEQAEQLIEELEQQLQAKYIEIKKAFSTISGGLEPLVEKNLQFHQKQLQFLKNKLEDEVILQNSTQFAHFDLLELELHPNGGYQERIFSPFPYMNDYGLNLVKELLALDFEYDKNHKLIYL</sequence>
<organism evidence="5 6">
    <name type="scientific">Planococcus koreensis</name>
    <dbReference type="NCBI Taxonomy" id="112331"/>
    <lineage>
        <taxon>Bacteria</taxon>
        <taxon>Bacillati</taxon>
        <taxon>Bacillota</taxon>
        <taxon>Bacilli</taxon>
        <taxon>Bacillales</taxon>
        <taxon>Caryophanaceae</taxon>
        <taxon>Planococcus</taxon>
    </lineage>
</organism>
<dbReference type="RefSeq" id="WP_183736408.1">
    <property type="nucleotide sequence ID" value="NZ_JACHHE010000001.1"/>
</dbReference>
<dbReference type="AlphaFoldDB" id="A0A7W8FSF4"/>
<gene>
    <name evidence="2" type="primary">bshC</name>
    <name evidence="5" type="ORF">HNQ44_000413</name>
</gene>
<comment type="function">
    <text evidence="2">Involved in bacillithiol (BSH) biosynthesis. May catalyze the last step of the pathway, the addition of cysteine to glucosamine malate (GlcN-Mal) to generate BSH.</text>
</comment>
<feature type="coiled-coil region" evidence="2">
    <location>
        <begin position="419"/>
        <end position="446"/>
    </location>
</feature>
<evidence type="ECO:0000256" key="2">
    <source>
        <dbReference type="HAMAP-Rule" id="MF_01867"/>
    </source>
</evidence>
<evidence type="ECO:0000313" key="5">
    <source>
        <dbReference type="EMBL" id="MBB5178991.1"/>
    </source>
</evidence>
<dbReference type="InterPro" id="IPR055399">
    <property type="entry name" value="CC_BshC"/>
</dbReference>
<evidence type="ECO:0000313" key="6">
    <source>
        <dbReference type="Proteomes" id="UP000525923"/>
    </source>
</evidence>
<comment type="caution">
    <text evidence="5">The sequence shown here is derived from an EMBL/GenBank/DDBJ whole genome shotgun (WGS) entry which is preliminary data.</text>
</comment>
<evidence type="ECO:0000259" key="3">
    <source>
        <dbReference type="Pfam" id="PF10079"/>
    </source>
</evidence>
<dbReference type="Pfam" id="PF10079">
    <property type="entry name" value="Rossmann-like_BshC"/>
    <property type="match status" value="1"/>
</dbReference>
<dbReference type="InterPro" id="IPR011199">
    <property type="entry name" value="Bacillithiol_biosynth_BshC"/>
</dbReference>
<dbReference type="InterPro" id="IPR055398">
    <property type="entry name" value="Rossmann-like_BshC"/>
</dbReference>
<evidence type="ECO:0000259" key="4">
    <source>
        <dbReference type="Pfam" id="PF24850"/>
    </source>
</evidence>
<reference evidence="5 6" key="1">
    <citation type="submission" date="2020-08" db="EMBL/GenBank/DDBJ databases">
        <title>Genomic Encyclopedia of Type Strains, Phase IV (KMG-IV): sequencing the most valuable type-strain genomes for metagenomic binning, comparative biology and taxonomic classification.</title>
        <authorList>
            <person name="Goeker M."/>
        </authorList>
    </citation>
    <scope>NUCLEOTIDE SEQUENCE [LARGE SCALE GENOMIC DNA]</scope>
    <source>
        <strain evidence="5 6">DSM 15895</strain>
    </source>
</reference>
<dbReference type="EC" id="6.-.-.-" evidence="2"/>
<dbReference type="EMBL" id="JACHHE010000001">
    <property type="protein sequence ID" value="MBB5178991.1"/>
    <property type="molecule type" value="Genomic_DNA"/>
</dbReference>
<dbReference type="Proteomes" id="UP000525923">
    <property type="component" value="Unassembled WGS sequence"/>
</dbReference>